<dbReference type="OrthoDB" id="8193319at2759"/>
<dbReference type="EMBL" id="CACVKT020007423">
    <property type="protein sequence ID" value="CAC5407759.1"/>
    <property type="molecule type" value="Genomic_DNA"/>
</dbReference>
<dbReference type="InterPro" id="IPR027806">
    <property type="entry name" value="HARBI1_dom"/>
</dbReference>
<evidence type="ECO:0000313" key="5">
    <source>
        <dbReference type="EMBL" id="CAC5407759.1"/>
    </source>
</evidence>
<comment type="cofactor">
    <cofactor evidence="1">
        <name>a divalent metal cation</name>
        <dbReference type="ChEBI" id="CHEBI:60240"/>
    </cofactor>
</comment>
<feature type="compositionally biased region" description="Basic and acidic residues" evidence="3">
    <location>
        <begin position="1"/>
        <end position="13"/>
    </location>
</feature>
<evidence type="ECO:0000313" key="6">
    <source>
        <dbReference type="Proteomes" id="UP000507470"/>
    </source>
</evidence>
<organism evidence="5 6">
    <name type="scientific">Mytilus coruscus</name>
    <name type="common">Sea mussel</name>
    <dbReference type="NCBI Taxonomy" id="42192"/>
    <lineage>
        <taxon>Eukaryota</taxon>
        <taxon>Metazoa</taxon>
        <taxon>Spiralia</taxon>
        <taxon>Lophotrochozoa</taxon>
        <taxon>Mollusca</taxon>
        <taxon>Bivalvia</taxon>
        <taxon>Autobranchia</taxon>
        <taxon>Pteriomorphia</taxon>
        <taxon>Mytilida</taxon>
        <taxon>Mytiloidea</taxon>
        <taxon>Mytilidae</taxon>
        <taxon>Mytilinae</taxon>
        <taxon>Mytilus</taxon>
    </lineage>
</organism>
<proteinExistence type="predicted"/>
<reference evidence="5 6" key="1">
    <citation type="submission" date="2020-06" db="EMBL/GenBank/DDBJ databases">
        <authorList>
            <person name="Li R."/>
            <person name="Bekaert M."/>
        </authorList>
    </citation>
    <scope>NUCLEOTIDE SEQUENCE [LARGE SCALE GENOMIC DNA]</scope>
    <source>
        <strain evidence="6">wild</strain>
    </source>
</reference>
<keyword evidence="2" id="KW-0479">Metal-binding</keyword>
<evidence type="ECO:0000256" key="2">
    <source>
        <dbReference type="ARBA" id="ARBA00022723"/>
    </source>
</evidence>
<name>A0A6J8DI16_MYTCO</name>
<accession>A0A6J8DI16</accession>
<sequence length="399" mass="46139">MAKAEPVIKKEDISSSQEDDVTNQVVVISSSHEDIGDAPIKQECVEDNISISAAQEQHSRSHSDILRNAHRLLMEINQGKRKLLLVSTSLLNKTDSKAELVKLLNKHHIEDKKELDNKFNRVITSFQNKLILMMSTRQKLREIEFNIEDERMEQDKNFSHVHSKTIALQIRKSYIEKFESLYIIRHQHTFYKFTNIVVKCPVATNDAFILSNSNIQLIIEDMNGWLLGDSGYLLKKWLMMTSFFNPHSQKKIRYHKAHYGPAPPNFCMFYLQKGAIMSEDNVEVPPFIIGDPTYPLLTWQMKAYPGSNLSQEQKVFNYRLSTARMTVEYAFGRLKVCRGLLKPVALYITFVKCTDTFFNENWLEDINDNVNVSANRNDDNANGDAKQIRKAITNWLNDN</sequence>
<evidence type="ECO:0000256" key="3">
    <source>
        <dbReference type="SAM" id="MobiDB-lite"/>
    </source>
</evidence>
<dbReference type="AlphaFoldDB" id="A0A6J8DI16"/>
<feature type="domain" description="DDE Tnp4" evidence="4">
    <location>
        <begin position="282"/>
        <end position="337"/>
    </location>
</feature>
<evidence type="ECO:0000259" key="4">
    <source>
        <dbReference type="Pfam" id="PF13359"/>
    </source>
</evidence>
<dbReference type="GO" id="GO:0046872">
    <property type="term" value="F:metal ion binding"/>
    <property type="evidence" value="ECO:0007669"/>
    <property type="project" value="UniProtKB-KW"/>
</dbReference>
<gene>
    <name evidence="5" type="ORF">MCOR_41205</name>
</gene>
<evidence type="ECO:0000256" key="1">
    <source>
        <dbReference type="ARBA" id="ARBA00001968"/>
    </source>
</evidence>
<dbReference type="Pfam" id="PF13359">
    <property type="entry name" value="DDE_Tnp_4"/>
    <property type="match status" value="1"/>
</dbReference>
<feature type="region of interest" description="Disordered" evidence="3">
    <location>
        <begin position="1"/>
        <end position="20"/>
    </location>
</feature>
<protein>
    <recommendedName>
        <fullName evidence="4">DDE Tnp4 domain-containing protein</fullName>
    </recommendedName>
</protein>
<keyword evidence="6" id="KW-1185">Reference proteome</keyword>
<dbReference type="Proteomes" id="UP000507470">
    <property type="component" value="Unassembled WGS sequence"/>
</dbReference>